<dbReference type="GO" id="GO:0016787">
    <property type="term" value="F:hydrolase activity"/>
    <property type="evidence" value="ECO:0007669"/>
    <property type="project" value="UniProtKB-KW"/>
</dbReference>
<gene>
    <name evidence="3" type="ORF">RQX22_16400</name>
</gene>
<dbReference type="PANTHER" id="PTHR43540">
    <property type="entry name" value="PEROXYUREIDOACRYLATE/UREIDOACRYLATE AMIDOHYDROLASE-RELATED"/>
    <property type="match status" value="1"/>
</dbReference>
<dbReference type="CDD" id="cd00431">
    <property type="entry name" value="cysteine_hydrolases"/>
    <property type="match status" value="1"/>
</dbReference>
<dbReference type="EC" id="3.-.-.-" evidence="3"/>
<dbReference type="Gene3D" id="3.40.50.850">
    <property type="entry name" value="Isochorismatase-like"/>
    <property type="match status" value="1"/>
</dbReference>
<dbReference type="InterPro" id="IPR000868">
    <property type="entry name" value="Isochorismatase-like_dom"/>
</dbReference>
<dbReference type="PANTHER" id="PTHR43540:SF16">
    <property type="entry name" value="ISOCHORISMATASE-LIKE DOMAIN-CONTAINING PROTEIN"/>
    <property type="match status" value="1"/>
</dbReference>
<accession>A0ABU3QB73</accession>
<dbReference type="Proteomes" id="UP001259572">
    <property type="component" value="Unassembled WGS sequence"/>
</dbReference>
<proteinExistence type="predicted"/>
<dbReference type="Pfam" id="PF00857">
    <property type="entry name" value="Isochorismatase"/>
    <property type="match status" value="1"/>
</dbReference>
<reference evidence="3 4" key="1">
    <citation type="submission" date="2023-05" db="EMBL/GenBank/DDBJ databases">
        <authorList>
            <person name="Guo Y."/>
        </authorList>
    </citation>
    <scope>NUCLEOTIDE SEQUENCE [LARGE SCALE GENOMIC DNA]</scope>
    <source>
        <strain evidence="3 4">GR2756</strain>
    </source>
</reference>
<name>A0ABU3QB73_9SPHN</name>
<evidence type="ECO:0000259" key="2">
    <source>
        <dbReference type="Pfam" id="PF00857"/>
    </source>
</evidence>
<evidence type="ECO:0000313" key="3">
    <source>
        <dbReference type="EMBL" id="MDT9600542.1"/>
    </source>
</evidence>
<dbReference type="RefSeq" id="WP_315727804.1">
    <property type="nucleotide sequence ID" value="NZ_JAVUPU010000009.1"/>
</dbReference>
<dbReference type="EMBL" id="JAVUPU010000009">
    <property type="protein sequence ID" value="MDT9600542.1"/>
    <property type="molecule type" value="Genomic_DNA"/>
</dbReference>
<keyword evidence="1 3" id="KW-0378">Hydrolase</keyword>
<protein>
    <submittedName>
        <fullName evidence="3">Isochorismatase family cysteine hydrolase</fullName>
        <ecNumber evidence="3">3.-.-.-</ecNumber>
    </submittedName>
</protein>
<organism evidence="3 4">
    <name type="scientific">Sphingosinicella rhizophila</name>
    <dbReference type="NCBI Taxonomy" id="3050082"/>
    <lineage>
        <taxon>Bacteria</taxon>
        <taxon>Pseudomonadati</taxon>
        <taxon>Pseudomonadota</taxon>
        <taxon>Alphaproteobacteria</taxon>
        <taxon>Sphingomonadales</taxon>
        <taxon>Sphingosinicellaceae</taxon>
        <taxon>Sphingosinicella</taxon>
    </lineage>
</organism>
<evidence type="ECO:0000313" key="4">
    <source>
        <dbReference type="Proteomes" id="UP001259572"/>
    </source>
</evidence>
<feature type="domain" description="Isochorismatase-like" evidence="2">
    <location>
        <begin position="20"/>
        <end position="213"/>
    </location>
</feature>
<dbReference type="InterPro" id="IPR050272">
    <property type="entry name" value="Isochorismatase-like_hydrls"/>
</dbReference>
<dbReference type="SUPFAM" id="SSF52499">
    <property type="entry name" value="Isochorismatase-like hydrolases"/>
    <property type="match status" value="1"/>
</dbReference>
<evidence type="ECO:0000256" key="1">
    <source>
        <dbReference type="ARBA" id="ARBA00022801"/>
    </source>
</evidence>
<comment type="caution">
    <text evidence="3">The sequence shown here is derived from an EMBL/GenBank/DDBJ whole genome shotgun (WGS) entry which is preliminary data.</text>
</comment>
<sequence length="224" mass="25165">MTNEFNPKDSKFAPIPIDDSVLVLTHLQNDFWHPDGAYYDLTRQTLPTPDVIDRIEALIDTCRASGIPIIYHNESFRPGHPEVRIRRNGYALGSARSLGAREGNIAVRGTWGAEVLDRLKPDPNRDEFAIENAKVDPFTCSEFEPLLRNLDRNILILVGLAVNFGIEMTARTASEKDYGACVLSDCTDRLFGTYTEATLTTLLPHYARVTTSEVVLEELRTQKK</sequence>
<keyword evidence="4" id="KW-1185">Reference proteome</keyword>
<dbReference type="InterPro" id="IPR036380">
    <property type="entry name" value="Isochorismatase-like_sf"/>
</dbReference>